<keyword evidence="1" id="KW-0547">Nucleotide-binding</keyword>
<dbReference type="NCBIfam" id="NF040713">
    <property type="entry name" value="ZapE"/>
    <property type="match status" value="1"/>
</dbReference>
<keyword evidence="3" id="KW-0131">Cell cycle</keyword>
<dbReference type="PANTHER" id="PTHR12169:SF6">
    <property type="entry name" value="AFG1-LIKE ATPASE"/>
    <property type="match status" value="1"/>
</dbReference>
<dbReference type="KEGG" id="crz:D1345_20770"/>
<dbReference type="CDD" id="cd00267">
    <property type="entry name" value="ABC_ATPase"/>
    <property type="match status" value="1"/>
</dbReference>
<keyword evidence="3" id="KW-0132">Cell division</keyword>
<dbReference type="PANTHER" id="PTHR12169">
    <property type="entry name" value="ATPASE N2B"/>
    <property type="match status" value="1"/>
</dbReference>
<protein>
    <submittedName>
        <fullName evidence="3">Cell division protein ZapE</fullName>
    </submittedName>
</protein>
<proteinExistence type="predicted"/>
<keyword evidence="2" id="KW-0067">ATP-binding</keyword>
<dbReference type="GO" id="GO:0051301">
    <property type="term" value="P:cell division"/>
    <property type="evidence" value="ECO:0007669"/>
    <property type="project" value="UniProtKB-KW"/>
</dbReference>
<keyword evidence="4" id="KW-1185">Reference proteome</keyword>
<dbReference type="InterPro" id="IPR005654">
    <property type="entry name" value="ATPase_AFG1-like"/>
</dbReference>
<name>A0AAD0WAE2_9NEIS</name>
<dbReference type="GO" id="GO:0005524">
    <property type="term" value="F:ATP binding"/>
    <property type="evidence" value="ECO:0007669"/>
    <property type="project" value="UniProtKB-KW"/>
</dbReference>
<dbReference type="EMBL" id="CP031968">
    <property type="protein sequence ID" value="AXT48446.1"/>
    <property type="molecule type" value="Genomic_DNA"/>
</dbReference>
<evidence type="ECO:0000313" key="4">
    <source>
        <dbReference type="Proteomes" id="UP000259465"/>
    </source>
</evidence>
<dbReference type="Gene3D" id="3.40.50.300">
    <property type="entry name" value="P-loop containing nucleotide triphosphate hydrolases"/>
    <property type="match status" value="1"/>
</dbReference>
<dbReference type="Pfam" id="PF03969">
    <property type="entry name" value="AFG1_ATPase"/>
    <property type="match status" value="1"/>
</dbReference>
<dbReference type="GO" id="GO:0032153">
    <property type="term" value="C:cell division site"/>
    <property type="evidence" value="ECO:0007669"/>
    <property type="project" value="TreeGrafter"/>
</dbReference>
<dbReference type="AlphaFoldDB" id="A0AAD0WAE2"/>
<evidence type="ECO:0000256" key="2">
    <source>
        <dbReference type="ARBA" id="ARBA00022840"/>
    </source>
</evidence>
<dbReference type="SUPFAM" id="SSF52540">
    <property type="entry name" value="P-loop containing nucleoside triphosphate hydrolases"/>
    <property type="match status" value="1"/>
</dbReference>
<evidence type="ECO:0000256" key="1">
    <source>
        <dbReference type="ARBA" id="ARBA00022741"/>
    </source>
</evidence>
<sequence length="410" mass="46573">MCCARKAASSCRRTRPRQTSRRRWIICCAATKPRSARCWKNCCASPKPRSRRMAEPSALARRFIDRGVALDPGQRRAADALDALRLQARTAPAWPLRRPPPQTGAYLWGEPGRGKTMLMDGLFALSTAPAQRIHYHQFLRDLHRGLAQSGGEQANYLPALARRVAAQSRLFCLDEFHLHDIADAILMERFLTVLLEERVLVILTSNYAPEQLLPDPQLHRYALRVIALIQRHMQVLHLDGERDYRYREAAAGEHYLHPCGAEAEQRLRRLLQEQGRAVGPAAAVSLSGRPLPARAQSPDCVWFDFETICLGPRSHLDYLEMSERWHTVIVSDIAQAQLNKADGLRRFIWLVDVLYDRRQRLLLISERPIETMLREVTLSADTHRTLSRLAEMQSASFAAAAPIEMSPLCQ</sequence>
<reference evidence="3 4" key="1">
    <citation type="submission" date="2018-08" db="EMBL/GenBank/DDBJ databases">
        <title>Complete genome sequence of JP2-74.</title>
        <authorList>
            <person name="Wu L."/>
        </authorList>
    </citation>
    <scope>NUCLEOTIDE SEQUENCE [LARGE SCALE GENOMIC DNA]</scope>
    <source>
        <strain evidence="3 4">JP2-74</strain>
    </source>
</reference>
<gene>
    <name evidence="3" type="primary">zapE</name>
    <name evidence="3" type="ORF">D1345_20770</name>
</gene>
<accession>A0AAD0WAE2</accession>
<dbReference type="GO" id="GO:0016887">
    <property type="term" value="F:ATP hydrolysis activity"/>
    <property type="evidence" value="ECO:0007669"/>
    <property type="project" value="InterPro"/>
</dbReference>
<organism evidence="3 4">
    <name type="scientific">Chromobacterium rhizoryzae</name>
    <dbReference type="NCBI Taxonomy" id="1778675"/>
    <lineage>
        <taxon>Bacteria</taxon>
        <taxon>Pseudomonadati</taxon>
        <taxon>Pseudomonadota</taxon>
        <taxon>Betaproteobacteria</taxon>
        <taxon>Neisseriales</taxon>
        <taxon>Chromobacteriaceae</taxon>
        <taxon>Chromobacterium</taxon>
    </lineage>
</organism>
<evidence type="ECO:0000313" key="3">
    <source>
        <dbReference type="EMBL" id="AXT48446.1"/>
    </source>
</evidence>
<dbReference type="InterPro" id="IPR027417">
    <property type="entry name" value="P-loop_NTPase"/>
</dbReference>
<dbReference type="GO" id="GO:0005737">
    <property type="term" value="C:cytoplasm"/>
    <property type="evidence" value="ECO:0007669"/>
    <property type="project" value="TreeGrafter"/>
</dbReference>
<dbReference type="Proteomes" id="UP000259465">
    <property type="component" value="Chromosome"/>
</dbReference>